<keyword evidence="2" id="KW-1185">Reference proteome</keyword>
<accession>A0AAD3SF94</accession>
<gene>
    <name evidence="1" type="ORF">Nepgr_012029</name>
</gene>
<dbReference type="AlphaFoldDB" id="A0AAD3SF94"/>
<proteinExistence type="predicted"/>
<evidence type="ECO:0000313" key="1">
    <source>
        <dbReference type="EMBL" id="GMH10188.1"/>
    </source>
</evidence>
<protein>
    <submittedName>
        <fullName evidence="1">Uncharacterized protein</fullName>
    </submittedName>
</protein>
<sequence>MIRFSWPCIVIYLKFSPPSGSMDKNIKIGMGHIFAKKRIERLESLPDWHYDSGSLKVMATDYFRQLFYDANSQRSVSIPT</sequence>
<comment type="caution">
    <text evidence="1">The sequence shown here is derived from an EMBL/GenBank/DDBJ whole genome shotgun (WGS) entry which is preliminary data.</text>
</comment>
<reference evidence="1" key="1">
    <citation type="submission" date="2023-05" db="EMBL/GenBank/DDBJ databases">
        <title>Nepenthes gracilis genome sequencing.</title>
        <authorList>
            <person name="Fukushima K."/>
        </authorList>
    </citation>
    <scope>NUCLEOTIDE SEQUENCE</scope>
    <source>
        <strain evidence="1">SING2019-196</strain>
    </source>
</reference>
<dbReference type="EMBL" id="BSYO01000009">
    <property type="protein sequence ID" value="GMH10188.1"/>
    <property type="molecule type" value="Genomic_DNA"/>
</dbReference>
<organism evidence="1 2">
    <name type="scientific">Nepenthes gracilis</name>
    <name type="common">Slender pitcher plant</name>
    <dbReference type="NCBI Taxonomy" id="150966"/>
    <lineage>
        <taxon>Eukaryota</taxon>
        <taxon>Viridiplantae</taxon>
        <taxon>Streptophyta</taxon>
        <taxon>Embryophyta</taxon>
        <taxon>Tracheophyta</taxon>
        <taxon>Spermatophyta</taxon>
        <taxon>Magnoliopsida</taxon>
        <taxon>eudicotyledons</taxon>
        <taxon>Gunneridae</taxon>
        <taxon>Pentapetalae</taxon>
        <taxon>Caryophyllales</taxon>
        <taxon>Nepenthaceae</taxon>
        <taxon>Nepenthes</taxon>
    </lineage>
</organism>
<dbReference type="Proteomes" id="UP001279734">
    <property type="component" value="Unassembled WGS sequence"/>
</dbReference>
<name>A0AAD3SF94_NEPGR</name>
<evidence type="ECO:0000313" key="2">
    <source>
        <dbReference type="Proteomes" id="UP001279734"/>
    </source>
</evidence>